<comment type="similarity">
    <text evidence="2">Belongs to the prenylcysteine oxidase family.</text>
</comment>
<dbReference type="OrthoDB" id="437369at2759"/>
<keyword evidence="3" id="KW-0285">Flavoprotein</keyword>
<dbReference type="PANTHER" id="PTHR15944">
    <property type="entry name" value="FARNESYLCYSTEINE LYASE"/>
    <property type="match status" value="1"/>
</dbReference>
<dbReference type="GO" id="GO:0030328">
    <property type="term" value="P:prenylcysteine catabolic process"/>
    <property type="evidence" value="ECO:0007669"/>
    <property type="project" value="InterPro"/>
</dbReference>
<evidence type="ECO:0000256" key="3">
    <source>
        <dbReference type="ARBA" id="ARBA00022630"/>
    </source>
</evidence>
<feature type="signal peptide" evidence="8">
    <location>
        <begin position="1"/>
        <end position="16"/>
    </location>
</feature>
<sequence>MKHVFLLSCLPLFTVAHVNNHYQHVFQQESTPLSKSVAIIGGGAAGTSTAFWLNNVFSSNNSPIQLSMTIFDRNSYLGGRSTTVPIKGDASRFGSLELGASIFVDVNKNLIKATDVFGLKRITPMVQKKNVDTKRPGLGVWNGDEFLFEESGGYWDNIKALWRYGLSPLKFQAKQKQVVQRFLTFYEAADHGFESVSDIVDQLDYKSLLNMTAEAYLKTLGINERFTYEILQSATRGNYCQDLNALHALAVMVSMEASHGTWAVEEGNYRIFEEFASRSQANIQLNTKIAAVYNITELDSHGQQIPRFVVEAQNGSKWTFDDVVIASPLKYSGIELSFPFKHEGRDYHTVHVTLVAGYPNHSYFGRTAETMPSFVVTTGEPLTSRFKDGKAPFDTFSVHRVLENGEDVTKIFSAHVMTDELLDQMFLNRSWTYHKGWHAFPSLHPVTEVDSFPSFVLKPNQQEDSGIIYASAFENFISTMETQTIAGKNAARLLYEKWCSAALKQCQPFGDGWGSY</sequence>
<dbReference type="Proteomes" id="UP000093000">
    <property type="component" value="Unassembled WGS sequence"/>
</dbReference>
<dbReference type="Gene3D" id="3.50.50.60">
    <property type="entry name" value="FAD/NAD(P)-binding domain"/>
    <property type="match status" value="1"/>
</dbReference>
<dbReference type="AlphaFoldDB" id="A0A1C7NC46"/>
<dbReference type="Pfam" id="PF07156">
    <property type="entry name" value="Prenylcys_lyase"/>
    <property type="match status" value="1"/>
</dbReference>
<dbReference type="GO" id="GO:0030327">
    <property type="term" value="P:prenylated protein catabolic process"/>
    <property type="evidence" value="ECO:0007669"/>
    <property type="project" value="TreeGrafter"/>
</dbReference>
<dbReference type="SUPFAM" id="SSF51905">
    <property type="entry name" value="FAD/NAD(P)-binding domain"/>
    <property type="match status" value="1"/>
</dbReference>
<dbReference type="GO" id="GO:0001735">
    <property type="term" value="F:prenylcysteine oxidase activity"/>
    <property type="evidence" value="ECO:0007669"/>
    <property type="project" value="InterPro"/>
</dbReference>
<dbReference type="Pfam" id="PF13450">
    <property type="entry name" value="NAD_binding_8"/>
    <property type="match status" value="1"/>
</dbReference>
<dbReference type="InterPro" id="IPR017046">
    <property type="entry name" value="Prenylcysteine_Oxase1"/>
</dbReference>
<dbReference type="InParanoid" id="A0A1C7NC46"/>
<dbReference type="STRING" id="101091.A0A1C7NC46"/>
<keyword evidence="6" id="KW-0560">Oxidoreductase</keyword>
<name>A0A1C7NC46_9FUNG</name>
<keyword evidence="5" id="KW-0274">FAD</keyword>
<dbReference type="InterPro" id="IPR036188">
    <property type="entry name" value="FAD/NAD-bd_sf"/>
</dbReference>
<reference evidence="10 11" key="1">
    <citation type="submission" date="2016-03" db="EMBL/GenBank/DDBJ databases">
        <title>Choanephora cucurbitarum.</title>
        <authorList>
            <person name="Min B."/>
            <person name="Park H."/>
            <person name="Park J.-H."/>
            <person name="Shin H.-D."/>
            <person name="Choi I.-G."/>
        </authorList>
    </citation>
    <scope>NUCLEOTIDE SEQUENCE [LARGE SCALE GENOMIC DNA]</scope>
    <source>
        <strain evidence="10 11">KUS-F28377</strain>
    </source>
</reference>
<evidence type="ECO:0000256" key="7">
    <source>
        <dbReference type="ARBA" id="ARBA00023180"/>
    </source>
</evidence>
<comment type="caution">
    <text evidence="10">The sequence shown here is derived from an EMBL/GenBank/DDBJ whole genome shotgun (WGS) entry which is preliminary data.</text>
</comment>
<evidence type="ECO:0000256" key="1">
    <source>
        <dbReference type="ARBA" id="ARBA00001974"/>
    </source>
</evidence>
<evidence type="ECO:0000313" key="10">
    <source>
        <dbReference type="EMBL" id="OBZ84934.1"/>
    </source>
</evidence>
<gene>
    <name evidence="10" type="primary">FLCY</name>
    <name evidence="10" type="ORF">A0J61_07012</name>
</gene>
<feature type="chain" id="PRO_5008889612" evidence="8">
    <location>
        <begin position="17"/>
        <end position="516"/>
    </location>
</feature>
<evidence type="ECO:0000256" key="8">
    <source>
        <dbReference type="SAM" id="SignalP"/>
    </source>
</evidence>
<dbReference type="InterPro" id="IPR010795">
    <property type="entry name" value="Prenylcys_lyase"/>
</dbReference>
<evidence type="ECO:0000256" key="2">
    <source>
        <dbReference type="ARBA" id="ARBA00009967"/>
    </source>
</evidence>
<feature type="domain" description="Prenylcysteine lyase" evidence="9">
    <location>
        <begin position="150"/>
        <end position="501"/>
    </location>
</feature>
<evidence type="ECO:0000256" key="4">
    <source>
        <dbReference type="ARBA" id="ARBA00022729"/>
    </source>
</evidence>
<evidence type="ECO:0000313" key="11">
    <source>
        <dbReference type="Proteomes" id="UP000093000"/>
    </source>
</evidence>
<dbReference type="GO" id="GO:0016829">
    <property type="term" value="F:lyase activity"/>
    <property type="evidence" value="ECO:0007669"/>
    <property type="project" value="UniProtKB-KW"/>
</dbReference>
<keyword evidence="11" id="KW-1185">Reference proteome</keyword>
<organism evidence="10 11">
    <name type="scientific">Choanephora cucurbitarum</name>
    <dbReference type="NCBI Taxonomy" id="101091"/>
    <lineage>
        <taxon>Eukaryota</taxon>
        <taxon>Fungi</taxon>
        <taxon>Fungi incertae sedis</taxon>
        <taxon>Mucoromycota</taxon>
        <taxon>Mucoromycotina</taxon>
        <taxon>Mucoromycetes</taxon>
        <taxon>Mucorales</taxon>
        <taxon>Mucorineae</taxon>
        <taxon>Choanephoraceae</taxon>
        <taxon>Choanephoroideae</taxon>
        <taxon>Choanephora</taxon>
    </lineage>
</organism>
<comment type="cofactor">
    <cofactor evidence="1">
        <name>FAD</name>
        <dbReference type="ChEBI" id="CHEBI:57692"/>
    </cofactor>
</comment>
<accession>A0A1C7NC46</accession>
<dbReference type="PANTHER" id="PTHR15944:SF0">
    <property type="entry name" value="PRENYLCYSTEINE LYASE DOMAIN-CONTAINING PROTEIN"/>
    <property type="match status" value="1"/>
</dbReference>
<evidence type="ECO:0000256" key="6">
    <source>
        <dbReference type="ARBA" id="ARBA00023002"/>
    </source>
</evidence>
<proteinExistence type="inferred from homology"/>
<keyword evidence="10" id="KW-0456">Lyase</keyword>
<keyword evidence="4 8" id="KW-0732">Signal</keyword>
<dbReference type="EMBL" id="LUGH01000453">
    <property type="protein sequence ID" value="OBZ84934.1"/>
    <property type="molecule type" value="Genomic_DNA"/>
</dbReference>
<evidence type="ECO:0000259" key="9">
    <source>
        <dbReference type="Pfam" id="PF07156"/>
    </source>
</evidence>
<protein>
    <submittedName>
        <fullName evidence="10">Farnesylcysteine lyase</fullName>
    </submittedName>
</protein>
<evidence type="ECO:0000256" key="5">
    <source>
        <dbReference type="ARBA" id="ARBA00022827"/>
    </source>
</evidence>
<keyword evidence="7" id="KW-0325">Glycoprotein</keyword>